<gene>
    <name evidence="2" type="ORF">GCM10009863_22160</name>
</gene>
<dbReference type="Gene3D" id="3.30.70.100">
    <property type="match status" value="1"/>
</dbReference>
<comment type="caution">
    <text evidence="2">The sequence shown here is derived from an EMBL/GenBank/DDBJ whole genome shotgun (WGS) entry which is preliminary data.</text>
</comment>
<dbReference type="SUPFAM" id="SSF54909">
    <property type="entry name" value="Dimeric alpha+beta barrel"/>
    <property type="match status" value="1"/>
</dbReference>
<feature type="domain" description="EthD" evidence="1">
    <location>
        <begin position="12"/>
        <end position="100"/>
    </location>
</feature>
<dbReference type="InterPro" id="IPR011008">
    <property type="entry name" value="Dimeric_a/b-barrel"/>
</dbReference>
<evidence type="ECO:0000259" key="1">
    <source>
        <dbReference type="Pfam" id="PF07110"/>
    </source>
</evidence>
<dbReference type="InterPro" id="IPR009799">
    <property type="entry name" value="EthD_dom"/>
</dbReference>
<dbReference type="Proteomes" id="UP001501447">
    <property type="component" value="Unassembled WGS sequence"/>
</dbReference>
<evidence type="ECO:0000313" key="3">
    <source>
        <dbReference type="Proteomes" id="UP001501447"/>
    </source>
</evidence>
<dbReference type="EMBL" id="BAAARJ010000006">
    <property type="protein sequence ID" value="GAA2608324.1"/>
    <property type="molecule type" value="Genomic_DNA"/>
</dbReference>
<accession>A0ABP6C8W3</accession>
<evidence type="ECO:0000313" key="2">
    <source>
        <dbReference type="EMBL" id="GAA2608324.1"/>
    </source>
</evidence>
<dbReference type="RefSeq" id="WP_344564702.1">
    <property type="nucleotide sequence ID" value="NZ_BAAARJ010000006.1"/>
</dbReference>
<protein>
    <recommendedName>
        <fullName evidence="1">EthD domain-containing protein</fullName>
    </recommendedName>
</protein>
<reference evidence="3" key="1">
    <citation type="journal article" date="2019" name="Int. J. Syst. Evol. Microbiol.">
        <title>The Global Catalogue of Microorganisms (GCM) 10K type strain sequencing project: providing services to taxonomists for standard genome sequencing and annotation.</title>
        <authorList>
            <consortium name="The Broad Institute Genomics Platform"/>
            <consortium name="The Broad Institute Genome Sequencing Center for Infectious Disease"/>
            <person name="Wu L."/>
            <person name="Ma J."/>
        </authorList>
    </citation>
    <scope>NUCLEOTIDE SEQUENCE [LARGE SCALE GENOMIC DNA]</scope>
    <source>
        <strain evidence="3">JCM 16373</strain>
    </source>
</reference>
<keyword evidence="3" id="KW-1185">Reference proteome</keyword>
<organism evidence="2 3">
    <name type="scientific">Streptomyces axinellae</name>
    <dbReference type="NCBI Taxonomy" id="552788"/>
    <lineage>
        <taxon>Bacteria</taxon>
        <taxon>Bacillati</taxon>
        <taxon>Actinomycetota</taxon>
        <taxon>Actinomycetes</taxon>
        <taxon>Kitasatosporales</taxon>
        <taxon>Streptomycetaceae</taxon>
        <taxon>Streptomyces</taxon>
    </lineage>
</organism>
<name>A0ABP6C8W3_9ACTN</name>
<sequence>MVILVSLLCRLPELSGEEFLSHHRERHAPLVASTAVARRYVRRYTADYPQPLGFPGVAEVRFDAVVRQWFDSTEDIQGLVRSAEYRETIQPDERRFIDMSRSEFYLTTERVFLGDGGAAR</sequence>
<proteinExistence type="predicted"/>
<dbReference type="Pfam" id="PF07110">
    <property type="entry name" value="EthD"/>
    <property type="match status" value="1"/>
</dbReference>